<protein>
    <submittedName>
        <fullName evidence="3">Uncharacterized protein</fullName>
    </submittedName>
</protein>
<keyword evidence="4" id="KW-1185">Reference proteome</keyword>
<feature type="compositionally biased region" description="Polar residues" evidence="2">
    <location>
        <begin position="42"/>
        <end position="54"/>
    </location>
</feature>
<feature type="region of interest" description="Disordered" evidence="2">
    <location>
        <begin position="36"/>
        <end position="55"/>
    </location>
</feature>
<gene>
    <name evidence="3" type="ORF">Ciccas_008315</name>
</gene>
<proteinExistence type="predicted"/>
<dbReference type="Proteomes" id="UP001626550">
    <property type="component" value="Unassembled WGS sequence"/>
</dbReference>
<keyword evidence="1" id="KW-0175">Coiled coil</keyword>
<dbReference type="EMBL" id="JBJKFK010001441">
    <property type="protein sequence ID" value="KAL3313087.1"/>
    <property type="molecule type" value="Genomic_DNA"/>
</dbReference>
<sequence>MKTTPRRSRSLTSLTTADFPKNRVRWIDQVRDDIKDSETDSDLNNPNQCTSSSENTDDLLRNDFLFGMNEKIKPNECDKQLHLFERIHSMESKYHSELGNLQKLYEQEIDKCSEKNRIDLTAYKEEISALKMKFNEDIDNLHKELLVAKENYENLKIDSKNKMDELEEHYSLTEKSARSEYDSRAKALEEEKESELEKLKILHCSETKFLADKFDAKYRELMEQLEAKSSELQDYINQLEKERASTALATERMQHAQTKLQQTNLILEDLHDQYQDAKER</sequence>
<accession>A0ABD2Q1J5</accession>
<evidence type="ECO:0000256" key="1">
    <source>
        <dbReference type="SAM" id="Coils"/>
    </source>
</evidence>
<feature type="coiled-coil region" evidence="1">
    <location>
        <begin position="131"/>
        <end position="280"/>
    </location>
</feature>
<name>A0ABD2Q1J5_9PLAT</name>
<evidence type="ECO:0000313" key="3">
    <source>
        <dbReference type="EMBL" id="KAL3313087.1"/>
    </source>
</evidence>
<organism evidence="3 4">
    <name type="scientific">Cichlidogyrus casuarinus</name>
    <dbReference type="NCBI Taxonomy" id="1844966"/>
    <lineage>
        <taxon>Eukaryota</taxon>
        <taxon>Metazoa</taxon>
        <taxon>Spiralia</taxon>
        <taxon>Lophotrochozoa</taxon>
        <taxon>Platyhelminthes</taxon>
        <taxon>Monogenea</taxon>
        <taxon>Monopisthocotylea</taxon>
        <taxon>Dactylogyridea</taxon>
        <taxon>Ancyrocephalidae</taxon>
        <taxon>Cichlidogyrus</taxon>
    </lineage>
</organism>
<evidence type="ECO:0000256" key="2">
    <source>
        <dbReference type="SAM" id="MobiDB-lite"/>
    </source>
</evidence>
<reference evidence="3 4" key="1">
    <citation type="submission" date="2024-11" db="EMBL/GenBank/DDBJ databases">
        <title>Adaptive evolution of stress response genes in parasites aligns with host niche diversity.</title>
        <authorList>
            <person name="Hahn C."/>
            <person name="Resl P."/>
        </authorList>
    </citation>
    <scope>NUCLEOTIDE SEQUENCE [LARGE SCALE GENOMIC DNA]</scope>
    <source>
        <strain evidence="3">EGGRZ-B1_66</strain>
        <tissue evidence="3">Body</tissue>
    </source>
</reference>
<dbReference type="AlphaFoldDB" id="A0ABD2Q1J5"/>
<comment type="caution">
    <text evidence="3">The sequence shown here is derived from an EMBL/GenBank/DDBJ whole genome shotgun (WGS) entry which is preliminary data.</text>
</comment>
<evidence type="ECO:0000313" key="4">
    <source>
        <dbReference type="Proteomes" id="UP001626550"/>
    </source>
</evidence>